<organism evidence="1 2">
    <name type="scientific">Guyanagaster necrorhizus</name>
    <dbReference type="NCBI Taxonomy" id="856835"/>
    <lineage>
        <taxon>Eukaryota</taxon>
        <taxon>Fungi</taxon>
        <taxon>Dikarya</taxon>
        <taxon>Basidiomycota</taxon>
        <taxon>Agaricomycotina</taxon>
        <taxon>Agaricomycetes</taxon>
        <taxon>Agaricomycetidae</taxon>
        <taxon>Agaricales</taxon>
        <taxon>Marasmiineae</taxon>
        <taxon>Physalacriaceae</taxon>
        <taxon>Guyanagaster</taxon>
    </lineage>
</organism>
<evidence type="ECO:0000313" key="2">
    <source>
        <dbReference type="Proteomes" id="UP000812287"/>
    </source>
</evidence>
<keyword evidence="2" id="KW-1185">Reference proteome</keyword>
<feature type="non-terminal residue" evidence="1">
    <location>
        <position position="1"/>
    </location>
</feature>
<dbReference type="GeneID" id="66108052"/>
<name>A0A9P8AUI8_9AGAR</name>
<proteinExistence type="predicted"/>
<evidence type="ECO:0000313" key="1">
    <source>
        <dbReference type="EMBL" id="KAG7448518.1"/>
    </source>
</evidence>
<protein>
    <submittedName>
        <fullName evidence="1">Uncharacterized protein</fullName>
    </submittedName>
</protein>
<sequence length="71" mass="8070">MSLFLSAHVPLFPFNVLSYDVHDSLDCRIFEAQLFSEYLSDFQDSHEQNTSNGEKGARIGKRCTFPQLTVA</sequence>
<comment type="caution">
    <text evidence="1">The sequence shown here is derived from an EMBL/GenBank/DDBJ whole genome shotgun (WGS) entry which is preliminary data.</text>
</comment>
<dbReference type="Proteomes" id="UP000812287">
    <property type="component" value="Unassembled WGS sequence"/>
</dbReference>
<reference evidence="1" key="1">
    <citation type="submission" date="2020-11" db="EMBL/GenBank/DDBJ databases">
        <title>Adaptations for nitrogen fixation in a non-lichenized fungal sporocarp promotes dispersal by wood-feeding termites.</title>
        <authorList>
            <consortium name="DOE Joint Genome Institute"/>
            <person name="Koch R.A."/>
            <person name="Yoon G."/>
            <person name="Arayal U."/>
            <person name="Lail K."/>
            <person name="Amirebrahimi M."/>
            <person name="Labutti K."/>
            <person name="Lipzen A."/>
            <person name="Riley R."/>
            <person name="Barry K."/>
            <person name="Henrissat B."/>
            <person name="Grigoriev I.V."/>
            <person name="Herr J.R."/>
            <person name="Aime M.C."/>
        </authorList>
    </citation>
    <scope>NUCLEOTIDE SEQUENCE</scope>
    <source>
        <strain evidence="1">MCA 3950</strain>
    </source>
</reference>
<dbReference type="EMBL" id="MU250529">
    <property type="protein sequence ID" value="KAG7448518.1"/>
    <property type="molecule type" value="Genomic_DNA"/>
</dbReference>
<dbReference type="RefSeq" id="XP_043042018.1">
    <property type="nucleotide sequence ID" value="XM_043185755.1"/>
</dbReference>
<accession>A0A9P8AUI8</accession>
<dbReference type="AlphaFoldDB" id="A0A9P8AUI8"/>
<gene>
    <name evidence="1" type="ORF">BT62DRAFT_929607</name>
</gene>